<sequence>MPARHTRSSAWPHADVPIRVPDVLPCAHHCRSCILCTRAPFQAFNRVTRVSNTSPTLSSYPEARKCLDRHSEDHSDLKHAKELLGLPQEEVTKAWLAFLGLRSAFLARSKLDSRVLSCFS</sequence>
<evidence type="ECO:0000313" key="2">
    <source>
        <dbReference type="Proteomes" id="UP000233551"/>
    </source>
</evidence>
<dbReference type="Proteomes" id="UP000233551">
    <property type="component" value="Unassembled WGS sequence"/>
</dbReference>
<proteinExistence type="predicted"/>
<organism evidence="1 2">
    <name type="scientific">Punica granatum</name>
    <name type="common">Pomegranate</name>
    <dbReference type="NCBI Taxonomy" id="22663"/>
    <lineage>
        <taxon>Eukaryota</taxon>
        <taxon>Viridiplantae</taxon>
        <taxon>Streptophyta</taxon>
        <taxon>Embryophyta</taxon>
        <taxon>Tracheophyta</taxon>
        <taxon>Spermatophyta</taxon>
        <taxon>Magnoliopsida</taxon>
        <taxon>eudicotyledons</taxon>
        <taxon>Gunneridae</taxon>
        <taxon>Pentapetalae</taxon>
        <taxon>rosids</taxon>
        <taxon>malvids</taxon>
        <taxon>Myrtales</taxon>
        <taxon>Lythraceae</taxon>
        <taxon>Punica</taxon>
    </lineage>
</organism>
<dbReference type="EMBL" id="PGOL01001278">
    <property type="protein sequence ID" value="PKI59363.1"/>
    <property type="molecule type" value="Genomic_DNA"/>
</dbReference>
<reference evidence="1 2" key="1">
    <citation type="submission" date="2017-11" db="EMBL/GenBank/DDBJ databases">
        <title>De-novo sequencing of pomegranate (Punica granatum L.) genome.</title>
        <authorList>
            <person name="Akparov Z."/>
            <person name="Amiraslanov A."/>
            <person name="Hajiyeva S."/>
            <person name="Abbasov M."/>
            <person name="Kaur K."/>
            <person name="Hamwieh A."/>
            <person name="Solovyev V."/>
            <person name="Salamov A."/>
            <person name="Braich B."/>
            <person name="Kosarev P."/>
            <person name="Mahmoud A."/>
            <person name="Hajiyev E."/>
            <person name="Babayeva S."/>
            <person name="Izzatullayeva V."/>
            <person name="Mammadov A."/>
            <person name="Mammadov A."/>
            <person name="Sharifova S."/>
            <person name="Ojaghi J."/>
            <person name="Eynullazada K."/>
            <person name="Bayramov B."/>
            <person name="Abdulazimova A."/>
            <person name="Shahmuradov I."/>
        </authorList>
    </citation>
    <scope>NUCLEOTIDE SEQUENCE [LARGE SCALE GENOMIC DNA]</scope>
    <source>
        <strain evidence="2">cv. AG2017</strain>
        <tissue evidence="1">Leaf</tissue>
    </source>
</reference>
<protein>
    <submittedName>
        <fullName evidence="1">Uncharacterized protein</fullName>
    </submittedName>
</protein>
<keyword evidence="2" id="KW-1185">Reference proteome</keyword>
<accession>A0A2I0JU07</accession>
<dbReference type="AlphaFoldDB" id="A0A2I0JU07"/>
<name>A0A2I0JU07_PUNGR</name>
<gene>
    <name evidence="1" type="ORF">CRG98_020231</name>
</gene>
<evidence type="ECO:0000313" key="1">
    <source>
        <dbReference type="EMBL" id="PKI59363.1"/>
    </source>
</evidence>
<comment type="caution">
    <text evidence="1">The sequence shown here is derived from an EMBL/GenBank/DDBJ whole genome shotgun (WGS) entry which is preliminary data.</text>
</comment>